<dbReference type="OrthoDB" id="9963692at2"/>
<dbReference type="Proteomes" id="UP000319792">
    <property type="component" value="Unassembled WGS sequence"/>
</dbReference>
<feature type="region of interest" description="Disordered" evidence="1">
    <location>
        <begin position="1"/>
        <end position="24"/>
    </location>
</feature>
<evidence type="ECO:0000313" key="3">
    <source>
        <dbReference type="Proteomes" id="UP000319792"/>
    </source>
</evidence>
<keyword evidence="3" id="KW-1185">Reference proteome</keyword>
<dbReference type="EMBL" id="VIGV01000014">
    <property type="protein sequence ID" value="TWS21922.1"/>
    <property type="molecule type" value="Genomic_DNA"/>
</dbReference>
<evidence type="ECO:0000256" key="1">
    <source>
        <dbReference type="SAM" id="MobiDB-lite"/>
    </source>
</evidence>
<proteinExistence type="predicted"/>
<dbReference type="RefSeq" id="WP_146437649.1">
    <property type="nucleotide sequence ID" value="NZ_VIGV01000014.1"/>
</dbReference>
<evidence type="ECO:0000313" key="2">
    <source>
        <dbReference type="EMBL" id="TWS21922.1"/>
    </source>
</evidence>
<name>A0A5C5RH63_9ACTN</name>
<accession>A0A5C5RH63</accession>
<feature type="compositionally biased region" description="Basic and acidic residues" evidence="1">
    <location>
        <begin position="1"/>
        <end position="12"/>
    </location>
</feature>
<reference evidence="2 3" key="1">
    <citation type="submission" date="2019-08" db="EMBL/GenBank/DDBJ databases">
        <title>Tsukamurella conjunctivitidis sp. nov., Tsukamurella assacharolytica sp. nov. and Tsukamurella sputae sp. nov. isolated from patients with conjunctivitis, bacteraemia (lymphoma) and respiratory infection (sputum) in Hong Kong.</title>
        <authorList>
            <person name="Fok K.M.N."/>
            <person name="Fong J.Y.H."/>
        </authorList>
    </citation>
    <scope>NUCLEOTIDE SEQUENCE [LARGE SCALE GENOMIC DNA]</scope>
    <source>
        <strain evidence="2 3">HKU70</strain>
    </source>
</reference>
<sequence length="195" mass="21253">MARASPVREVRRNTSRIRKNSPGAGVTRPVVFGNMGWNINILHIGPTRQGSDGLLRLSDEHRVDPIGDHDERAWAHISDAGITVISRSFFAPDRIEMLAGPGTAVTHLVIGSTGGAYVLEAYRDGSLVRRLIEIDTGEGNEDMGEPLPGEDSVEETHGEDKFFALFKAVTGVDNLDFLGYAELTLVASPELVERF</sequence>
<dbReference type="AlphaFoldDB" id="A0A5C5RH63"/>
<comment type="caution">
    <text evidence="2">The sequence shown here is derived from an EMBL/GenBank/DDBJ whole genome shotgun (WGS) entry which is preliminary data.</text>
</comment>
<gene>
    <name evidence="2" type="ORF">FK268_22300</name>
</gene>
<organism evidence="2 3">
    <name type="scientific">Tsukamurella sputi</name>
    <dbReference type="NCBI Taxonomy" id="2591848"/>
    <lineage>
        <taxon>Bacteria</taxon>
        <taxon>Bacillati</taxon>
        <taxon>Actinomycetota</taxon>
        <taxon>Actinomycetes</taxon>
        <taxon>Mycobacteriales</taxon>
        <taxon>Tsukamurellaceae</taxon>
        <taxon>Tsukamurella</taxon>
    </lineage>
</organism>
<protein>
    <submittedName>
        <fullName evidence="2">Uncharacterized protein</fullName>
    </submittedName>
</protein>